<feature type="signal peptide" evidence="2">
    <location>
        <begin position="1"/>
        <end position="19"/>
    </location>
</feature>
<dbReference type="RefSeq" id="WP_152824877.1">
    <property type="nucleotide sequence ID" value="NZ_WHUT02000003.1"/>
</dbReference>
<organism evidence="3 4">
    <name type="scientific">Fertoeibacter niger</name>
    <dbReference type="NCBI Taxonomy" id="2656921"/>
    <lineage>
        <taxon>Bacteria</taxon>
        <taxon>Pseudomonadati</taxon>
        <taxon>Pseudomonadota</taxon>
        <taxon>Alphaproteobacteria</taxon>
        <taxon>Rhodobacterales</taxon>
        <taxon>Paracoccaceae</taxon>
        <taxon>Fertoeibacter</taxon>
    </lineage>
</organism>
<protein>
    <submittedName>
        <fullName evidence="3">AAA+ family ATPase</fullName>
    </submittedName>
</protein>
<feature type="chain" id="PRO_5036494891" evidence="2">
    <location>
        <begin position="20"/>
        <end position="120"/>
    </location>
</feature>
<evidence type="ECO:0000313" key="4">
    <source>
        <dbReference type="Proteomes" id="UP000484076"/>
    </source>
</evidence>
<dbReference type="AlphaFoldDB" id="A0A8X8GZ89"/>
<evidence type="ECO:0000256" key="1">
    <source>
        <dbReference type="SAM" id="MobiDB-lite"/>
    </source>
</evidence>
<keyword evidence="2" id="KW-0732">Signal</keyword>
<evidence type="ECO:0000313" key="3">
    <source>
        <dbReference type="EMBL" id="NUB43960.1"/>
    </source>
</evidence>
<evidence type="ECO:0000256" key="2">
    <source>
        <dbReference type="SAM" id="SignalP"/>
    </source>
</evidence>
<sequence>MKHLIAPLALCLMLTPLHAQEAAPEGDVDQGFSLMEEGAKLLLRGLMENMEPALDDMGQALTELEPALRELMVMIGDLRNYEAPEKLPNGDIIIRRKPDAPMAKPAPEVPDMSPDADIEL</sequence>
<gene>
    <name evidence="3" type="ORF">GEU84_006180</name>
</gene>
<keyword evidence="4" id="KW-1185">Reference proteome</keyword>
<name>A0A8X8GZ89_9RHOB</name>
<dbReference type="EMBL" id="WHUT02000003">
    <property type="protein sequence ID" value="NUB43960.1"/>
    <property type="molecule type" value="Genomic_DNA"/>
</dbReference>
<comment type="caution">
    <text evidence="3">The sequence shown here is derived from an EMBL/GenBank/DDBJ whole genome shotgun (WGS) entry which is preliminary data.</text>
</comment>
<reference evidence="3" key="1">
    <citation type="submission" date="2020-05" db="EMBL/GenBank/DDBJ databases">
        <title>Fertoebacter nigrum gen. nov., sp. nov., a new member of the family Rhodobacteraceae.</title>
        <authorList>
            <person name="Szuroczki S."/>
            <person name="Abbaszade G."/>
            <person name="Buni D."/>
            <person name="Schumann P."/>
            <person name="Toth E."/>
        </authorList>
    </citation>
    <scope>NUCLEOTIDE SEQUENCE</scope>
    <source>
        <strain evidence="3">RG-N-1a</strain>
    </source>
</reference>
<dbReference type="Proteomes" id="UP000484076">
    <property type="component" value="Unassembled WGS sequence"/>
</dbReference>
<feature type="region of interest" description="Disordered" evidence="1">
    <location>
        <begin position="97"/>
        <end position="120"/>
    </location>
</feature>
<accession>A0A8X8GZ89</accession>
<proteinExistence type="predicted"/>